<gene>
    <name evidence="1" type="ORF">FPD46_00165</name>
</gene>
<sequence>MLVNKIYKIKSCNDVELNIERESLLDFKLTYDDNKKIKAIICIIPGGAENMNDYVYVDDFLARNYDVAVINVNYHCIGNRPHLGSSFYLDDIDKIILKNNLNEININNVDVFNINTYEDLNNTFLHIDALLDELKYTNMLNKNYKLQAHVSFLPDKDEYQNFGIMQAQDILNALLYIKSNPPFELNGGGIKVIMFGNSYGGYLANLCAKISPWNIDYIMDNSSFVDFFGDIFRLIGFGKEIDYRRYHGTYNDTLFKNIFLYLSDKTHWSANVSSKNYFSNARKIIREPFNKEHLKIQSLYKNPKYIFYHSMLDDRSPFENKQKFVNTLKELNFDVEFNAISNVDGKFIKNLKHGLGLSTKLFFKKHLNAILNEDIKDKTCEKEISYKCDDLIYTFKEENEQIILNVKRV</sequence>
<dbReference type="Pfam" id="PF11144">
    <property type="entry name" value="DUF2920"/>
    <property type="match status" value="1"/>
</dbReference>
<dbReference type="Proteomes" id="UP000321310">
    <property type="component" value="Unassembled WGS sequence"/>
</dbReference>
<proteinExistence type="predicted"/>
<dbReference type="AlphaFoldDB" id="A0A5C7DS50"/>
<dbReference type="EMBL" id="VOWB01000001">
    <property type="protein sequence ID" value="TXE85101.1"/>
    <property type="molecule type" value="Genomic_DNA"/>
</dbReference>
<dbReference type="InterPro" id="IPR029058">
    <property type="entry name" value="AB_hydrolase_fold"/>
</dbReference>
<name>A0A5C7DS50_9BACT</name>
<dbReference type="RefSeq" id="WP_147574706.1">
    <property type="nucleotide sequence ID" value="NZ_VOWB01000001.1"/>
</dbReference>
<dbReference type="SUPFAM" id="SSF53474">
    <property type="entry name" value="alpha/beta-Hydrolases"/>
    <property type="match status" value="1"/>
</dbReference>
<dbReference type="InterPro" id="IPR022605">
    <property type="entry name" value="DUF2920"/>
</dbReference>
<evidence type="ECO:0000313" key="2">
    <source>
        <dbReference type="Proteomes" id="UP000321310"/>
    </source>
</evidence>
<accession>A0A5C7DS50</accession>
<evidence type="ECO:0000313" key="1">
    <source>
        <dbReference type="EMBL" id="TXE85101.1"/>
    </source>
</evidence>
<organism evidence="1 2">
    <name type="scientific">Campylobacter peloridis</name>
    <dbReference type="NCBI Taxonomy" id="488546"/>
    <lineage>
        <taxon>Bacteria</taxon>
        <taxon>Pseudomonadati</taxon>
        <taxon>Campylobacterota</taxon>
        <taxon>Epsilonproteobacteria</taxon>
        <taxon>Campylobacterales</taxon>
        <taxon>Campylobacteraceae</taxon>
        <taxon>Campylobacter</taxon>
    </lineage>
</organism>
<protein>
    <submittedName>
        <fullName evidence="1">DUF2920 family protein</fullName>
    </submittedName>
</protein>
<dbReference type="Gene3D" id="3.40.50.1820">
    <property type="entry name" value="alpha/beta hydrolase"/>
    <property type="match status" value="1"/>
</dbReference>
<reference evidence="1 2" key="1">
    <citation type="submission" date="2019-07" db="EMBL/GenBank/DDBJ databases">
        <title>Rapid identification of Enteric Bacteria from Whole Genome Sequences (WGS) using Average Nucleotide Identity (ANI).</title>
        <authorList>
            <person name="Lane C."/>
        </authorList>
    </citation>
    <scope>NUCLEOTIDE SEQUENCE [LARGE SCALE GENOMIC DNA]</scope>
    <source>
        <strain evidence="1 2">2016D-0250</strain>
    </source>
</reference>
<comment type="caution">
    <text evidence="1">The sequence shown here is derived from an EMBL/GenBank/DDBJ whole genome shotgun (WGS) entry which is preliminary data.</text>
</comment>